<reference evidence="2 3" key="1">
    <citation type="journal article" date="2013" name="BMC Genomics">
        <title>The miniature genome of a carnivorous plant Genlisea aurea contains a low number of genes and short non-coding sequences.</title>
        <authorList>
            <person name="Leushkin E.V."/>
            <person name="Sutormin R.A."/>
            <person name="Nabieva E.R."/>
            <person name="Penin A.A."/>
            <person name="Kondrashov A.S."/>
            <person name="Logacheva M.D."/>
        </authorList>
    </citation>
    <scope>NUCLEOTIDE SEQUENCE [LARGE SCALE GENOMIC DNA]</scope>
</reference>
<dbReference type="AlphaFoldDB" id="S8EC75"/>
<accession>S8EC75</accession>
<dbReference type="Proteomes" id="UP000015453">
    <property type="component" value="Unassembled WGS sequence"/>
</dbReference>
<organism evidence="2 3">
    <name type="scientific">Genlisea aurea</name>
    <dbReference type="NCBI Taxonomy" id="192259"/>
    <lineage>
        <taxon>Eukaryota</taxon>
        <taxon>Viridiplantae</taxon>
        <taxon>Streptophyta</taxon>
        <taxon>Embryophyta</taxon>
        <taxon>Tracheophyta</taxon>
        <taxon>Spermatophyta</taxon>
        <taxon>Magnoliopsida</taxon>
        <taxon>eudicotyledons</taxon>
        <taxon>Gunneridae</taxon>
        <taxon>Pentapetalae</taxon>
        <taxon>asterids</taxon>
        <taxon>lamiids</taxon>
        <taxon>Lamiales</taxon>
        <taxon>Lentibulariaceae</taxon>
        <taxon>Genlisea</taxon>
    </lineage>
</organism>
<comment type="caution">
    <text evidence="2">The sequence shown here is derived from an EMBL/GenBank/DDBJ whole genome shotgun (WGS) entry which is preliminary data.</text>
</comment>
<proteinExistence type="predicted"/>
<dbReference type="EMBL" id="AUSU01000400">
    <property type="protein sequence ID" value="EPS73543.1"/>
    <property type="molecule type" value="Genomic_DNA"/>
</dbReference>
<keyword evidence="3" id="KW-1185">Reference proteome</keyword>
<protein>
    <submittedName>
        <fullName evidence="2">Uncharacterized protein</fullName>
    </submittedName>
</protein>
<evidence type="ECO:0000313" key="2">
    <source>
        <dbReference type="EMBL" id="EPS73543.1"/>
    </source>
</evidence>
<name>S8EC75_9LAMI</name>
<gene>
    <name evidence="2" type="ORF">M569_01215</name>
</gene>
<sequence length="82" mass="9189">MGRQMPKSSLACTGQNHSADLGGAKRGEQSRYVSGRSLPLEKKQRVFSTRREEEEEGAHRRSSSFRRVARIRTVDRVASASI</sequence>
<feature type="compositionally biased region" description="Polar residues" evidence="1">
    <location>
        <begin position="1"/>
        <end position="18"/>
    </location>
</feature>
<feature type="region of interest" description="Disordered" evidence="1">
    <location>
        <begin position="1"/>
        <end position="64"/>
    </location>
</feature>
<feature type="compositionally biased region" description="Basic and acidic residues" evidence="1">
    <location>
        <begin position="39"/>
        <end position="52"/>
    </location>
</feature>
<evidence type="ECO:0000313" key="3">
    <source>
        <dbReference type="Proteomes" id="UP000015453"/>
    </source>
</evidence>
<evidence type="ECO:0000256" key="1">
    <source>
        <dbReference type="SAM" id="MobiDB-lite"/>
    </source>
</evidence>